<evidence type="ECO:0000256" key="3">
    <source>
        <dbReference type="ARBA" id="ARBA00023237"/>
    </source>
</evidence>
<dbReference type="PRINTS" id="PR01021">
    <property type="entry name" value="OMPADOMAIN"/>
</dbReference>
<dbReference type="AlphaFoldDB" id="A0A6J4KFF6"/>
<dbReference type="SUPFAM" id="SSF103088">
    <property type="entry name" value="OmpA-like"/>
    <property type="match status" value="1"/>
</dbReference>
<dbReference type="InterPro" id="IPR006664">
    <property type="entry name" value="OMP_bac"/>
</dbReference>
<organism evidence="6">
    <name type="scientific">uncultured Gemmatimonadaceae bacterium</name>
    <dbReference type="NCBI Taxonomy" id="246130"/>
    <lineage>
        <taxon>Bacteria</taxon>
        <taxon>Pseudomonadati</taxon>
        <taxon>Gemmatimonadota</taxon>
        <taxon>Gemmatimonadia</taxon>
        <taxon>Gemmatimonadales</taxon>
        <taxon>Gemmatimonadaceae</taxon>
        <taxon>environmental samples</taxon>
    </lineage>
</organism>
<dbReference type="CDD" id="cd07185">
    <property type="entry name" value="OmpA_C-like"/>
    <property type="match status" value="1"/>
</dbReference>
<evidence type="ECO:0000256" key="2">
    <source>
        <dbReference type="ARBA" id="ARBA00023136"/>
    </source>
</evidence>
<comment type="subcellular location">
    <subcellularLocation>
        <location evidence="1">Cell outer membrane</location>
    </subcellularLocation>
</comment>
<dbReference type="Pfam" id="PF00691">
    <property type="entry name" value="OmpA"/>
    <property type="match status" value="1"/>
</dbReference>
<dbReference type="PANTHER" id="PTHR30329:SF21">
    <property type="entry name" value="LIPOPROTEIN YIAD-RELATED"/>
    <property type="match status" value="1"/>
</dbReference>
<evidence type="ECO:0000313" key="6">
    <source>
        <dbReference type="EMBL" id="CAA9303507.1"/>
    </source>
</evidence>
<evidence type="ECO:0000256" key="4">
    <source>
        <dbReference type="PROSITE-ProRule" id="PRU00473"/>
    </source>
</evidence>
<sequence length="124" mass="13113">FPVNFAFDDATVQAENQAALTRFAQVAQKYYPGAVITVEGFADPAGSTRYNQQLSTRRAESVKGFLTTQGLDGSLLKTVGYGENRQVVPGAARDAQGAEQNRRVVFVIESRGTGAAAAPVASSN</sequence>
<dbReference type="InterPro" id="IPR006665">
    <property type="entry name" value="OmpA-like"/>
</dbReference>
<dbReference type="GO" id="GO:0009279">
    <property type="term" value="C:cell outer membrane"/>
    <property type="evidence" value="ECO:0007669"/>
    <property type="project" value="UniProtKB-SubCell"/>
</dbReference>
<feature type="domain" description="OmpA-like" evidence="5">
    <location>
        <begin position="1"/>
        <end position="112"/>
    </location>
</feature>
<evidence type="ECO:0000256" key="1">
    <source>
        <dbReference type="ARBA" id="ARBA00004442"/>
    </source>
</evidence>
<protein>
    <recommendedName>
        <fullName evidence="5">OmpA-like domain-containing protein</fullName>
    </recommendedName>
</protein>
<dbReference type="EMBL" id="CADCTU010000225">
    <property type="protein sequence ID" value="CAA9303507.1"/>
    <property type="molecule type" value="Genomic_DNA"/>
</dbReference>
<dbReference type="InterPro" id="IPR050330">
    <property type="entry name" value="Bact_OuterMem_StrucFunc"/>
</dbReference>
<dbReference type="PANTHER" id="PTHR30329">
    <property type="entry name" value="STATOR ELEMENT OF FLAGELLAR MOTOR COMPLEX"/>
    <property type="match status" value="1"/>
</dbReference>
<dbReference type="PROSITE" id="PS51123">
    <property type="entry name" value="OMPA_2"/>
    <property type="match status" value="1"/>
</dbReference>
<proteinExistence type="predicted"/>
<gene>
    <name evidence="6" type="ORF">AVDCRST_MAG11-1000</name>
</gene>
<dbReference type="InterPro" id="IPR036737">
    <property type="entry name" value="OmpA-like_sf"/>
</dbReference>
<dbReference type="Gene3D" id="3.30.1330.60">
    <property type="entry name" value="OmpA-like domain"/>
    <property type="match status" value="1"/>
</dbReference>
<accession>A0A6J4KFF6</accession>
<name>A0A6J4KFF6_9BACT</name>
<keyword evidence="2 4" id="KW-0472">Membrane</keyword>
<evidence type="ECO:0000259" key="5">
    <source>
        <dbReference type="PROSITE" id="PS51123"/>
    </source>
</evidence>
<feature type="non-terminal residue" evidence="6">
    <location>
        <position position="1"/>
    </location>
</feature>
<keyword evidence="3" id="KW-0998">Cell outer membrane</keyword>
<reference evidence="6" key="1">
    <citation type="submission" date="2020-02" db="EMBL/GenBank/DDBJ databases">
        <authorList>
            <person name="Meier V. D."/>
        </authorList>
    </citation>
    <scope>NUCLEOTIDE SEQUENCE</scope>
    <source>
        <strain evidence="6">AVDCRST_MAG11</strain>
    </source>
</reference>